<feature type="region of interest" description="Disordered" evidence="1">
    <location>
        <begin position="302"/>
        <end position="391"/>
    </location>
</feature>
<keyword evidence="2" id="KW-0472">Membrane</keyword>
<keyword evidence="2" id="KW-1133">Transmembrane helix</keyword>
<feature type="transmembrane region" description="Helical" evidence="2">
    <location>
        <begin position="429"/>
        <end position="448"/>
    </location>
</feature>
<proteinExistence type="predicted"/>
<feature type="non-terminal residue" evidence="3">
    <location>
        <position position="1"/>
    </location>
</feature>
<dbReference type="PANTHER" id="PTHR34179:SF1">
    <property type="entry name" value="TUMOR PROTEIN P53-INDUCIBLE PROTEIN 13"/>
    <property type="match status" value="1"/>
</dbReference>
<accession>A0A2G9SJ14</accession>
<name>A0A2G9SJ14_AQUCT</name>
<protein>
    <recommendedName>
        <fullName evidence="5">Tumor protein p53-inducible protein 13</fullName>
    </recommendedName>
</protein>
<dbReference type="InterPro" id="IPR021454">
    <property type="entry name" value="DUF3105"/>
</dbReference>
<feature type="compositionally biased region" description="Polar residues" evidence="1">
    <location>
        <begin position="304"/>
        <end position="327"/>
    </location>
</feature>
<dbReference type="Proteomes" id="UP000228934">
    <property type="component" value="Unassembled WGS sequence"/>
</dbReference>
<dbReference type="Pfam" id="PF11303">
    <property type="entry name" value="DUF3105"/>
    <property type="match status" value="1"/>
</dbReference>
<dbReference type="EMBL" id="KV924025">
    <property type="protein sequence ID" value="PIO40157.1"/>
    <property type="molecule type" value="Genomic_DNA"/>
</dbReference>
<feature type="region of interest" description="Disordered" evidence="1">
    <location>
        <begin position="240"/>
        <end position="264"/>
    </location>
</feature>
<dbReference type="OrthoDB" id="5960270at2759"/>
<feature type="compositionally biased region" description="Low complexity" evidence="1">
    <location>
        <begin position="250"/>
        <end position="264"/>
    </location>
</feature>
<feature type="compositionally biased region" description="Polar residues" evidence="1">
    <location>
        <begin position="346"/>
        <end position="376"/>
    </location>
</feature>
<keyword evidence="2" id="KW-0812">Transmembrane</keyword>
<sequence>SNIHLDMPNKSVYSCPGAYFPSSSQKTYPACMDVVINHTSPIPNSGVHRPIEAKYGEYIYCPPQRWVHNLQHAGVAFLYHPCVDPQLKEVLSFVARSCVPRHIITPLPSLSRERPIALVTWCSTLEMSSMNMTEIRYWLKENIPHEHQYETAQVGAYQHLLIRPSLISTDHADLCRERDFQMLNHFRSHRERSVWHLLRKRRRSEVLPTPVIQDKAPSHISSSISFSTLAGQHIDKTIRKHSTVSQPAGTSGLSSPTESSSTTSVGFIHDAHTQSIKASVHGQETEDNDKDMSKMPVQKVMPTPVNQSIVLPNVNVTPPVGSNVSQETGKEQPLVKPEDHPDASPQKETTINVAPRPETTQQLHHQLTDPKLSSTAAEKKQSGEQKQECNCQREAVAELPAKAQTRLSDSQHKSSEGFVSTPRTQEATWAAASLIFLFSLLTFSILYTQIYKKFRRSQSLYWSSGNHSEEKETVSSIIKRRLVQGHSRRKRWFGKKKSPTVLYESLSESSD</sequence>
<gene>
    <name evidence="3" type="ORF">AB205_0032640</name>
</gene>
<reference evidence="4" key="1">
    <citation type="journal article" date="2017" name="Nat. Commun.">
        <title>The North American bullfrog draft genome provides insight into hormonal regulation of long noncoding RNA.</title>
        <authorList>
            <person name="Hammond S.A."/>
            <person name="Warren R.L."/>
            <person name="Vandervalk B.P."/>
            <person name="Kucuk E."/>
            <person name="Khan H."/>
            <person name="Gibb E.A."/>
            <person name="Pandoh P."/>
            <person name="Kirk H."/>
            <person name="Zhao Y."/>
            <person name="Jones M."/>
            <person name="Mungall A.J."/>
            <person name="Coope R."/>
            <person name="Pleasance S."/>
            <person name="Moore R.A."/>
            <person name="Holt R.A."/>
            <person name="Round J.M."/>
            <person name="Ohora S."/>
            <person name="Walle B.V."/>
            <person name="Veldhoen N."/>
            <person name="Helbing C.C."/>
            <person name="Birol I."/>
        </authorList>
    </citation>
    <scope>NUCLEOTIDE SEQUENCE [LARGE SCALE GENOMIC DNA]</scope>
</reference>
<dbReference type="GO" id="GO:0005737">
    <property type="term" value="C:cytoplasm"/>
    <property type="evidence" value="ECO:0007669"/>
    <property type="project" value="TreeGrafter"/>
</dbReference>
<evidence type="ECO:0000313" key="3">
    <source>
        <dbReference type="EMBL" id="PIO40157.1"/>
    </source>
</evidence>
<keyword evidence="4" id="KW-1185">Reference proteome</keyword>
<evidence type="ECO:0008006" key="5">
    <source>
        <dbReference type="Google" id="ProtNLM"/>
    </source>
</evidence>
<organism evidence="3 4">
    <name type="scientific">Aquarana catesbeiana</name>
    <name type="common">American bullfrog</name>
    <name type="synonym">Rana catesbeiana</name>
    <dbReference type="NCBI Taxonomy" id="8400"/>
    <lineage>
        <taxon>Eukaryota</taxon>
        <taxon>Metazoa</taxon>
        <taxon>Chordata</taxon>
        <taxon>Craniata</taxon>
        <taxon>Vertebrata</taxon>
        <taxon>Euteleostomi</taxon>
        <taxon>Amphibia</taxon>
        <taxon>Batrachia</taxon>
        <taxon>Anura</taxon>
        <taxon>Neobatrachia</taxon>
        <taxon>Ranoidea</taxon>
        <taxon>Ranidae</taxon>
        <taxon>Aquarana</taxon>
    </lineage>
</organism>
<dbReference type="PANTHER" id="PTHR34179">
    <property type="entry name" value="TUMOR PROTEIN P53-INDUCIBLE PROTEIN 13"/>
    <property type="match status" value="1"/>
</dbReference>
<evidence type="ECO:0000313" key="4">
    <source>
        <dbReference type="Proteomes" id="UP000228934"/>
    </source>
</evidence>
<evidence type="ECO:0000256" key="1">
    <source>
        <dbReference type="SAM" id="MobiDB-lite"/>
    </source>
</evidence>
<feature type="compositionally biased region" description="Basic and acidic residues" evidence="1">
    <location>
        <begin position="377"/>
        <end position="387"/>
    </location>
</feature>
<evidence type="ECO:0000256" key="2">
    <source>
        <dbReference type="SAM" id="Phobius"/>
    </source>
</evidence>
<dbReference type="AlphaFoldDB" id="A0A2G9SJ14"/>